<dbReference type="RefSeq" id="WP_184863750.1">
    <property type="nucleotide sequence ID" value="NZ_JACHLK010000016.1"/>
</dbReference>
<keyword evidence="3" id="KW-1185">Reference proteome</keyword>
<dbReference type="EMBL" id="JACHLK010000016">
    <property type="protein sequence ID" value="MBB6563095.1"/>
    <property type="molecule type" value="Genomic_DNA"/>
</dbReference>
<dbReference type="AlphaFoldDB" id="A0A7X0PJI6"/>
<feature type="region of interest" description="Disordered" evidence="1">
    <location>
        <begin position="652"/>
        <end position="682"/>
    </location>
</feature>
<evidence type="ECO:0000256" key="1">
    <source>
        <dbReference type="SAM" id="MobiDB-lite"/>
    </source>
</evidence>
<proteinExistence type="predicted"/>
<name>A0A7X0PJI6_9BURK</name>
<organism evidence="2 3">
    <name type="scientific">Acidovorax soli</name>
    <dbReference type="NCBI Taxonomy" id="592050"/>
    <lineage>
        <taxon>Bacteria</taxon>
        <taxon>Pseudomonadati</taxon>
        <taxon>Pseudomonadota</taxon>
        <taxon>Betaproteobacteria</taxon>
        <taxon>Burkholderiales</taxon>
        <taxon>Comamonadaceae</taxon>
        <taxon>Acidovorax</taxon>
    </lineage>
</organism>
<comment type="caution">
    <text evidence="2">The sequence shown here is derived from an EMBL/GenBank/DDBJ whole genome shotgun (WGS) entry which is preliminary data.</text>
</comment>
<protein>
    <submittedName>
        <fullName evidence="2">Uncharacterized protein</fullName>
    </submittedName>
</protein>
<evidence type="ECO:0000313" key="2">
    <source>
        <dbReference type="EMBL" id="MBB6563095.1"/>
    </source>
</evidence>
<sequence length="1095" mass="115494">MTIHLDRAPQFIAPTQGQVAGTGFDKGAVAFKGLERAGKADKLCVFQPSSHKHVMTDVPKADFTRLMKLDPATVRFASSHEKEFQAARSILQHAGVPGVEGMSTRLTLSLAKQVGSGQMTPEAAALVARTPTAAQREQLMALASASPHVVQLMAAADKGTVTASQLQGLQDLVGIHPAAADRLAEKALAHLADPSQPMPDMDAGIVRGGIDASAEAGTRQGASGLQDAGAARKTALSLNLAKLVTNPDGSLNAGRLDAAITQLGQPPTPQTEHTRVAVKMLTRLRDDGDFAAQLQSIGAPRTADNPAHGILRATLGLKPDQTVTAAHARQAALSALVSDLRQSSVGSCFGTATAVMVHDSMPEKFLAEIKSLIEDGHFDKTVDGHDEQVAISQRVSTKELQQTITLNTQGLLATAGGKPVDPPTALHETPGMRAGLAALGVAPDAMASTVSGAVKAMGKNAVLTPQAILQQIAMQQEGLSAAHLASVERIRTLEGQVRELSIAVQRGGPDAAEAQRQMAGVQRDLQKALSGIGFSFKTEAMDRLAQAMGRATDAFQGQMDNRLLRAWEYTVSSVLEKGEGDRVKADALKGLKGRIGSSGADPTQMGMDTFARHTLFSSNTVTLERGKRGHFDKTGDVFTVRPDLGMPAIDRSLVTDDDRAQFNPNPANRAPTEDNPSPKNWPPSDEVVFLHKFQTQMQSRFEEVMAERLAVQYDAAAMGSGEIAADGSSDRGGFVLHDTAGQADPLTWRPIDTPQAYKALAASVMRDVGREVAASVARGQPAAVQQWLTQFSDKVGAHAETEAFTAVMVDRARFNSPLPSDSNPKPWEPASGGKTHVTGKYLGSGAPKEVSLYGSSGEKGVTPVHAQGVDFVTKVLDTFKGMKDTLPLAGQGRDVGVPVRTTGHAFLARPGHPSLAGALASPDTQAWVTDKLVTPGQAQASTPLSAAEQRPVVEAVLTALKVPDNHPSRATILGALAGGKTPAQLHTWVKDQLETHNPEAFGDKLKTPETRAAAIEVAMVKSLKPAVPGIVMADTNWEVRGGRVELGMVFNPISGGVEPWFSHEDGSLLGGNAKPEASTWASWNLMTNPAEFGYT</sequence>
<evidence type="ECO:0000313" key="3">
    <source>
        <dbReference type="Proteomes" id="UP000575083"/>
    </source>
</evidence>
<reference evidence="2 3" key="1">
    <citation type="submission" date="2020-08" db="EMBL/GenBank/DDBJ databases">
        <title>Functional genomics of gut bacteria from endangered species of beetles.</title>
        <authorList>
            <person name="Carlos-Shanley C."/>
        </authorList>
    </citation>
    <scope>NUCLEOTIDE SEQUENCE [LARGE SCALE GENOMIC DNA]</scope>
    <source>
        <strain evidence="2 3">S00198</strain>
    </source>
</reference>
<accession>A0A7X0PJI6</accession>
<dbReference type="Proteomes" id="UP000575083">
    <property type="component" value="Unassembled WGS sequence"/>
</dbReference>
<gene>
    <name evidence="2" type="ORF">HNP48_005812</name>
</gene>